<evidence type="ECO:0000313" key="3">
    <source>
        <dbReference type="EMBL" id="TFD96380.1"/>
    </source>
</evidence>
<dbReference type="SUPFAM" id="SSF56954">
    <property type="entry name" value="Outer membrane efflux proteins (OEP)"/>
    <property type="match status" value="1"/>
</dbReference>
<evidence type="ECO:0000256" key="1">
    <source>
        <dbReference type="ARBA" id="ARBA00007613"/>
    </source>
</evidence>
<dbReference type="EMBL" id="SOML01000005">
    <property type="protein sequence ID" value="TFD96380.1"/>
    <property type="molecule type" value="Genomic_DNA"/>
</dbReference>
<dbReference type="Gene3D" id="2.20.200.10">
    <property type="entry name" value="Outer membrane efflux proteins (OEP)"/>
    <property type="match status" value="1"/>
</dbReference>
<dbReference type="Gene3D" id="1.20.1600.10">
    <property type="entry name" value="Outer membrane efflux proteins (OEP)"/>
    <property type="match status" value="1"/>
</dbReference>
<dbReference type="NCBIfam" id="TIGR01845">
    <property type="entry name" value="outer_NodT"/>
    <property type="match status" value="1"/>
</dbReference>
<gene>
    <name evidence="3" type="ORF">E2605_09420</name>
</gene>
<sequence>MKRIRNNKYFILIALSFSISACKAPLATVVSGDIETTVPQNFGENLAIDSTNNEAITPWREFFTDQALVSLIEEGLHNNKDLLITLQEVEIAKSEVAAKRGNMAPTVGYNIGAGLSKAGRYTSEGAGDATTEIKPGKEMPDPLADFQGGFTLDWEVDIWNKLRTEKKSAVMRYLSTVEGKNFVLSSLIAEIATKYYELLSLDNQLDIIAEYIRLQEKALEVSKIQKEAAAATELAVKQFEAELAKAKASEFTIRQSIVENENEINTLLGRYPQPIKRDKASFMSIVPNTIYTGIPSQLLQNRPDIKQAEFELQAAKLDVEVARKEFYPSLNISAALGLDAFKPSYLVEIPKSVAYNVTAGLAGPLINRSAIVSKFKEADAKQIEALYQYEKTILQAYIDVSNQLSKINNTDEYYKLKMQESQILDRSIDISSQLFRNSRADYLNVLMVQRDALDAKIDLIQAKEDQLSTVVNIYKSLGGGWK</sequence>
<dbReference type="STRING" id="1121485.GCA_000426485_02264"/>
<dbReference type="InterPro" id="IPR010131">
    <property type="entry name" value="MdtP/NodT-like"/>
</dbReference>
<dbReference type="PANTHER" id="PTHR30203">
    <property type="entry name" value="OUTER MEMBRANE CATION EFFLUX PROTEIN"/>
    <property type="match status" value="1"/>
</dbReference>
<keyword evidence="2" id="KW-0812">Transmembrane</keyword>
<dbReference type="AlphaFoldDB" id="A0A4Y8L5M8"/>
<protein>
    <submittedName>
        <fullName evidence="3">Efflux transporter outer membrane subunit</fullName>
    </submittedName>
</protein>
<proteinExistence type="inferred from homology"/>
<feature type="chain" id="PRO_5021474957" evidence="2">
    <location>
        <begin position="24"/>
        <end position="482"/>
    </location>
</feature>
<keyword evidence="2" id="KW-0564">Palmitate</keyword>
<evidence type="ECO:0000313" key="4">
    <source>
        <dbReference type="Proteomes" id="UP000297861"/>
    </source>
</evidence>
<accession>A0A4Y8L5M8</accession>
<reference evidence="3 4" key="1">
    <citation type="submission" date="2019-03" db="EMBL/GenBank/DDBJ databases">
        <title>San Antonio Military Medical Center submission to MRSN (WRAIR), pending publication.</title>
        <authorList>
            <person name="Blyth D.M."/>
            <person name="Mccarthy S.L."/>
            <person name="Schall S.E."/>
            <person name="Stam J.A."/>
            <person name="Ong A.C."/>
            <person name="Mcgann P.T."/>
        </authorList>
    </citation>
    <scope>NUCLEOTIDE SEQUENCE [LARGE SCALE GENOMIC DNA]</scope>
    <source>
        <strain evidence="3 4">MRSN571793</strain>
    </source>
</reference>
<keyword evidence="4" id="KW-1185">Reference proteome</keyword>
<evidence type="ECO:0000256" key="2">
    <source>
        <dbReference type="RuleBase" id="RU362097"/>
    </source>
</evidence>
<dbReference type="GO" id="GO:0005886">
    <property type="term" value="C:plasma membrane"/>
    <property type="evidence" value="ECO:0007669"/>
    <property type="project" value="UniProtKB-SubCell"/>
</dbReference>
<dbReference type="OrthoDB" id="9770517at2"/>
<dbReference type="InterPro" id="IPR003423">
    <property type="entry name" value="OMP_efflux"/>
</dbReference>
<dbReference type="Pfam" id="PF02321">
    <property type="entry name" value="OEP"/>
    <property type="match status" value="2"/>
</dbReference>
<feature type="signal peptide" evidence="2">
    <location>
        <begin position="1"/>
        <end position="23"/>
    </location>
</feature>
<keyword evidence="2" id="KW-0449">Lipoprotein</keyword>
<comment type="caution">
    <text evidence="3">The sequence shown here is derived from an EMBL/GenBank/DDBJ whole genome shotgun (WGS) entry which is preliminary data.</text>
</comment>
<comment type="subcellular location">
    <subcellularLocation>
        <location evidence="2">Cell membrane</location>
        <topology evidence="2">Lipid-anchor</topology>
    </subcellularLocation>
</comment>
<dbReference type="RefSeq" id="WP_134436252.1">
    <property type="nucleotide sequence ID" value="NZ_SOML01000005.1"/>
</dbReference>
<organism evidence="3 4">
    <name type="scientific">Dysgonomonas capnocytophagoides</name>
    <dbReference type="NCBI Taxonomy" id="45254"/>
    <lineage>
        <taxon>Bacteria</taxon>
        <taxon>Pseudomonadati</taxon>
        <taxon>Bacteroidota</taxon>
        <taxon>Bacteroidia</taxon>
        <taxon>Bacteroidales</taxon>
        <taxon>Dysgonomonadaceae</taxon>
        <taxon>Dysgonomonas</taxon>
    </lineage>
</organism>
<dbReference type="PANTHER" id="PTHR30203:SF30">
    <property type="entry name" value="OUTER MEMBRANE PROTEIN-RELATED"/>
    <property type="match status" value="1"/>
</dbReference>
<keyword evidence="2" id="KW-0732">Signal</keyword>
<dbReference type="GO" id="GO:0015562">
    <property type="term" value="F:efflux transmembrane transporter activity"/>
    <property type="evidence" value="ECO:0007669"/>
    <property type="project" value="InterPro"/>
</dbReference>
<keyword evidence="2" id="KW-0472">Membrane</keyword>
<name>A0A4Y8L5M8_9BACT</name>
<comment type="similarity">
    <text evidence="1 2">Belongs to the outer membrane factor (OMF) (TC 1.B.17) family.</text>
</comment>
<dbReference type="PROSITE" id="PS51257">
    <property type="entry name" value="PROKAR_LIPOPROTEIN"/>
    <property type="match status" value="1"/>
</dbReference>
<dbReference type="Proteomes" id="UP000297861">
    <property type="component" value="Unassembled WGS sequence"/>
</dbReference>
<keyword evidence="2" id="KW-1134">Transmembrane beta strand</keyword>